<evidence type="ECO:0000256" key="1">
    <source>
        <dbReference type="SAM" id="SignalP"/>
    </source>
</evidence>
<protein>
    <submittedName>
        <fullName evidence="3">DUF6443 domain-containing protein</fullName>
    </submittedName>
</protein>
<dbReference type="InterPro" id="IPR050708">
    <property type="entry name" value="T6SS_VgrG/RHS"/>
</dbReference>
<dbReference type="InterPro" id="IPR045619">
    <property type="entry name" value="DUF6443"/>
</dbReference>
<dbReference type="NCBIfam" id="TIGR03696">
    <property type="entry name" value="Rhs_assc_core"/>
    <property type="match status" value="1"/>
</dbReference>
<evidence type="ECO:0000313" key="4">
    <source>
        <dbReference type="Proteomes" id="UP001597461"/>
    </source>
</evidence>
<dbReference type="Proteomes" id="UP001597461">
    <property type="component" value="Unassembled WGS sequence"/>
</dbReference>
<reference evidence="4" key="1">
    <citation type="journal article" date="2019" name="Int. J. Syst. Evol. Microbiol.">
        <title>The Global Catalogue of Microorganisms (GCM) 10K type strain sequencing project: providing services to taxonomists for standard genome sequencing and annotation.</title>
        <authorList>
            <consortium name="The Broad Institute Genomics Platform"/>
            <consortium name="The Broad Institute Genome Sequencing Center for Infectious Disease"/>
            <person name="Wu L."/>
            <person name="Ma J."/>
        </authorList>
    </citation>
    <scope>NUCLEOTIDE SEQUENCE [LARGE SCALE GENOMIC DNA]</scope>
    <source>
        <strain evidence="4">KCTC 42866</strain>
    </source>
</reference>
<comment type="caution">
    <text evidence="3">The sequence shown here is derived from an EMBL/GenBank/DDBJ whole genome shotgun (WGS) entry which is preliminary data.</text>
</comment>
<sequence length="1126" mass="124259">MKQHLKYFCAAAAVLLLLAGRSSAQKVVSVYNGESEISAPSSVTLTDGFHTMGPVRIFTTGLSYVNCQPLSSTPSTNQNFILTRTFKQPVTDATLGNSRNVCEENQAIQYFDGLGRPLQTVQVQGSPGFKDIVQPVAYDAFGREQFKYQPYAAQGGTTGSFRTAALADQLAFYNSPTAGVKATAYPFAETVFEASPLNRVLQQGSPGADWQINSGHTLKSDYGTNAENEVKLWAINGTDNGATAGVYQPGKLYKTILKDENWVPADLKTGTTDEFKDFEGRVVLKRVWETNNKSLSTYYVYDDLGNLRYVLPPAVNENGQATLDSFDESQTVFDQFIYGYHYDGRKRLVEKKIPGKGWEFMVYNKLDQVVMSQDANQRNKSPQEWNFTKYDAFGRIVISGRYIDDLHNGQSGTNYRGAFQDIANGTAAYEKPDASNAQIGYSNDAIPQGSIGDYYVLNYYDDYDFVGNTFGQPGTGQGPAARTKGLLTGTKVKNLGTGTMLLTVNYYDLEGRILQSKSNNHLNGTDVVDNTWNFDGSLKASTRTHTVGGVVTTIANRYEYDHAGRKIATFENINDKGEIALSHLEYNEIGQLSKKNLHNDSQATTFAYNERGWMKNSTSDQFSMELKYNDGTLPQFNGNISGQGYTNGTANTFSYTYDRLNRLTNAAAGNNLGEAISYDVMGNITSLTRDNFGTNNYTGYNGNRLTAISGFTNSNYGYDANGNLTSDSQKDITLGYNFLNLPQTVSGSQNLTYTYNAAGEKLQKQAGGTTTNYIDGIQYTNNSIDFIQTEEGLARKSGSSYSYEYNLSDHLGNVRVTFYQNPTTNQLEVLQRDDYYAFGLRKMGVPNSNTNKYLYNGKELQEELGQYDYGARLYDPIIGRWNVVDPLAEKMRRYSSYNYGFNNPIRFVDPDGMEGKDIIIWGKDQSTRDDTKLMIIKTKEVNVNIYTSIPAPSNDVIRKEPSGPLTIDASLLDGKIDPKLGDARVFTIGGDVTAGIGFGKSLSFVNIKEGEDKGWHAYENTDKNIGIDASAGISEGVIFGKTPLNKYSFEGKSQGTTIGVGVTSLQKITSYADGKYHLNPFSSPKVLYEGMAFGISQSPKFLPAGSTYNFSNSKLIPSKAVEFYTP</sequence>
<feature type="signal peptide" evidence="1">
    <location>
        <begin position="1"/>
        <end position="24"/>
    </location>
</feature>
<keyword evidence="1" id="KW-0732">Signal</keyword>
<proteinExistence type="predicted"/>
<dbReference type="Gene3D" id="2.180.10.10">
    <property type="entry name" value="RHS repeat-associated core"/>
    <property type="match status" value="1"/>
</dbReference>
<dbReference type="EMBL" id="JBHULL010000003">
    <property type="protein sequence ID" value="MFD2581341.1"/>
    <property type="molecule type" value="Genomic_DNA"/>
</dbReference>
<organism evidence="3 4">
    <name type="scientific">Pedobacter vanadiisoli</name>
    <dbReference type="NCBI Taxonomy" id="1761975"/>
    <lineage>
        <taxon>Bacteria</taxon>
        <taxon>Pseudomonadati</taxon>
        <taxon>Bacteroidota</taxon>
        <taxon>Sphingobacteriia</taxon>
        <taxon>Sphingobacteriales</taxon>
        <taxon>Sphingobacteriaceae</taxon>
        <taxon>Pedobacter</taxon>
    </lineage>
</organism>
<dbReference type="PANTHER" id="PTHR32305:SF15">
    <property type="entry name" value="PROTEIN RHSA-RELATED"/>
    <property type="match status" value="1"/>
</dbReference>
<accession>A0ABW5MG30</accession>
<feature type="domain" description="DUF6443" evidence="2">
    <location>
        <begin position="83"/>
        <end position="223"/>
    </location>
</feature>
<dbReference type="Pfam" id="PF20041">
    <property type="entry name" value="DUF6443"/>
    <property type="match status" value="1"/>
</dbReference>
<gene>
    <name evidence="3" type="ORF">ACFSR6_02495</name>
</gene>
<evidence type="ECO:0000313" key="3">
    <source>
        <dbReference type="EMBL" id="MFD2581341.1"/>
    </source>
</evidence>
<keyword evidence="4" id="KW-1185">Reference proteome</keyword>
<dbReference type="PANTHER" id="PTHR32305">
    <property type="match status" value="1"/>
</dbReference>
<dbReference type="RefSeq" id="WP_379074469.1">
    <property type="nucleotide sequence ID" value="NZ_JBHULL010000003.1"/>
</dbReference>
<feature type="chain" id="PRO_5046952125" evidence="1">
    <location>
        <begin position="25"/>
        <end position="1126"/>
    </location>
</feature>
<evidence type="ECO:0000259" key="2">
    <source>
        <dbReference type="Pfam" id="PF20041"/>
    </source>
</evidence>
<name>A0ABW5MG30_9SPHI</name>
<dbReference type="InterPro" id="IPR022385">
    <property type="entry name" value="Rhs_assc_core"/>
</dbReference>